<dbReference type="AlphaFoldDB" id="A0A1F7RTW2"/>
<evidence type="ECO:0000256" key="7">
    <source>
        <dbReference type="ARBA" id="ARBA00022692"/>
    </source>
</evidence>
<dbReference type="InterPro" id="IPR051621">
    <property type="entry name" value="T2SS_protein_J"/>
</dbReference>
<dbReference type="PANTHER" id="PTHR39583:SF2">
    <property type="entry name" value="TYPE II SECRETION SYSTEM PROTEIN J"/>
    <property type="match status" value="1"/>
</dbReference>
<keyword evidence="4" id="KW-1003">Cell membrane</keyword>
<proteinExistence type="inferred from homology"/>
<protein>
    <recommendedName>
        <fullName evidence="3">Type II secretion system protein J</fullName>
    </recommendedName>
</protein>
<dbReference type="Pfam" id="PF07963">
    <property type="entry name" value="N_methyl"/>
    <property type="match status" value="1"/>
</dbReference>
<feature type="transmembrane region" description="Helical" evidence="10">
    <location>
        <begin position="55"/>
        <end position="76"/>
    </location>
</feature>
<evidence type="ECO:0000256" key="4">
    <source>
        <dbReference type="ARBA" id="ARBA00022475"/>
    </source>
</evidence>
<dbReference type="EMBL" id="MGDF01000148">
    <property type="protein sequence ID" value="OGL44327.1"/>
    <property type="molecule type" value="Genomic_DNA"/>
</dbReference>
<dbReference type="InterPro" id="IPR010055">
    <property type="entry name" value="T2SS_protein-GspJ"/>
</dbReference>
<name>A0A1F7RTW2_9BACT</name>
<sequence>MLKNYNVRKVRGLREQEVKLKSNPPSPPFAKGGLGGFLNPQPFESLNRTQNGFTLLELVVSIAIFAVISSFVYGAYTGVVFTTEKTQKKIEIYQKARLVLDRISEELEQAVPLLNKDEMACSYFYGTNDEINGTNADELNFVSRANANYSRENGKPSLLRISYNLEAASGEKEEYYVLVRREDQVFFREDQEKEKSEVFLDNCEGINFEYYSGDGWIDEWDDKENLAQIDKIPKAVRITLTLKDDEGQNREFSTTVFLPQGN</sequence>
<keyword evidence="8 10" id="KW-1133">Transmembrane helix</keyword>
<dbReference type="PANTHER" id="PTHR39583">
    <property type="entry name" value="TYPE II SECRETION SYSTEM PROTEIN J-RELATED"/>
    <property type="match status" value="1"/>
</dbReference>
<comment type="similarity">
    <text evidence="2">Belongs to the GSP J family.</text>
</comment>
<keyword evidence="5" id="KW-0488">Methylation</keyword>
<keyword evidence="7 10" id="KW-0812">Transmembrane</keyword>
<organism evidence="11 12">
    <name type="scientific">Candidatus Schekmanbacteria bacterium RBG_16_38_11</name>
    <dbReference type="NCBI Taxonomy" id="1817880"/>
    <lineage>
        <taxon>Bacteria</taxon>
        <taxon>Candidatus Schekmaniibacteriota</taxon>
    </lineage>
</organism>
<evidence type="ECO:0000256" key="5">
    <source>
        <dbReference type="ARBA" id="ARBA00022481"/>
    </source>
</evidence>
<reference evidence="11 12" key="1">
    <citation type="journal article" date="2016" name="Nat. Commun.">
        <title>Thousands of microbial genomes shed light on interconnected biogeochemical processes in an aquifer system.</title>
        <authorList>
            <person name="Anantharaman K."/>
            <person name="Brown C.T."/>
            <person name="Hug L.A."/>
            <person name="Sharon I."/>
            <person name="Castelle C.J."/>
            <person name="Probst A.J."/>
            <person name="Thomas B.C."/>
            <person name="Singh A."/>
            <person name="Wilkins M.J."/>
            <person name="Karaoz U."/>
            <person name="Brodie E.L."/>
            <person name="Williams K.H."/>
            <person name="Hubbard S.S."/>
            <person name="Banfield J.F."/>
        </authorList>
    </citation>
    <scope>NUCLEOTIDE SEQUENCE [LARGE SCALE GENOMIC DNA]</scope>
</reference>
<comment type="subcellular location">
    <subcellularLocation>
        <location evidence="1">Cell inner membrane</location>
        <topology evidence="1">Single-pass membrane protein</topology>
    </subcellularLocation>
</comment>
<evidence type="ECO:0000313" key="12">
    <source>
        <dbReference type="Proteomes" id="UP000178435"/>
    </source>
</evidence>
<gene>
    <name evidence="11" type="ORF">A2149_08675</name>
</gene>
<keyword evidence="6" id="KW-0997">Cell inner membrane</keyword>
<dbReference type="Proteomes" id="UP000178435">
    <property type="component" value="Unassembled WGS sequence"/>
</dbReference>
<evidence type="ECO:0000256" key="9">
    <source>
        <dbReference type="ARBA" id="ARBA00023136"/>
    </source>
</evidence>
<evidence type="ECO:0000313" key="11">
    <source>
        <dbReference type="EMBL" id="OGL44327.1"/>
    </source>
</evidence>
<dbReference type="GO" id="GO:0005886">
    <property type="term" value="C:plasma membrane"/>
    <property type="evidence" value="ECO:0007669"/>
    <property type="project" value="UniProtKB-SubCell"/>
</dbReference>
<dbReference type="NCBIfam" id="TIGR02532">
    <property type="entry name" value="IV_pilin_GFxxxE"/>
    <property type="match status" value="1"/>
</dbReference>
<comment type="caution">
    <text evidence="11">The sequence shown here is derived from an EMBL/GenBank/DDBJ whole genome shotgun (WGS) entry which is preliminary data.</text>
</comment>
<evidence type="ECO:0000256" key="1">
    <source>
        <dbReference type="ARBA" id="ARBA00004377"/>
    </source>
</evidence>
<evidence type="ECO:0000256" key="8">
    <source>
        <dbReference type="ARBA" id="ARBA00022989"/>
    </source>
</evidence>
<dbReference type="Pfam" id="PF11612">
    <property type="entry name" value="T2SSJ"/>
    <property type="match status" value="1"/>
</dbReference>
<dbReference type="InterPro" id="IPR012902">
    <property type="entry name" value="N_methyl_site"/>
</dbReference>
<evidence type="ECO:0000256" key="3">
    <source>
        <dbReference type="ARBA" id="ARBA00021539"/>
    </source>
</evidence>
<dbReference type="GO" id="GO:0015627">
    <property type="term" value="C:type II protein secretion system complex"/>
    <property type="evidence" value="ECO:0007669"/>
    <property type="project" value="InterPro"/>
</dbReference>
<keyword evidence="9 10" id="KW-0472">Membrane</keyword>
<evidence type="ECO:0000256" key="10">
    <source>
        <dbReference type="SAM" id="Phobius"/>
    </source>
</evidence>
<dbReference type="GO" id="GO:0015628">
    <property type="term" value="P:protein secretion by the type II secretion system"/>
    <property type="evidence" value="ECO:0007669"/>
    <property type="project" value="InterPro"/>
</dbReference>
<accession>A0A1F7RTW2</accession>
<dbReference type="Gene3D" id="2.10.70.20">
    <property type="entry name" value="gspk-gspi-gspj complex like domains"/>
    <property type="match status" value="1"/>
</dbReference>
<dbReference type="SUPFAM" id="SSF54523">
    <property type="entry name" value="Pili subunits"/>
    <property type="match status" value="1"/>
</dbReference>
<evidence type="ECO:0000256" key="6">
    <source>
        <dbReference type="ARBA" id="ARBA00022519"/>
    </source>
</evidence>
<evidence type="ECO:0000256" key="2">
    <source>
        <dbReference type="ARBA" id="ARBA00011084"/>
    </source>
</evidence>
<dbReference type="InterPro" id="IPR045584">
    <property type="entry name" value="Pilin-like"/>
</dbReference>